<dbReference type="InParanoid" id="A0A0L0HQQ3"/>
<dbReference type="eggNOG" id="ENOG502QW79">
    <property type="taxonomic scope" value="Eukaryota"/>
</dbReference>
<dbReference type="STRING" id="645134.A0A0L0HQQ3"/>
<dbReference type="GeneID" id="27684862"/>
<dbReference type="PANTHER" id="PTHR34204:SF2">
    <property type="entry name" value="RNA-BINDING ASCH DOMAIN PROTEIN"/>
    <property type="match status" value="1"/>
</dbReference>
<sequence length="151" mass="17781">MNDLRKFLIPWSEQMSSQEALYRAKGLVKTIATEFWEEPSAADLHETFCRTHKGTNLSVGAKALCKHFARKGPIMETHPFWLAPRGSEVQKSEDARRQLDDMLRRTVWRNIHRLNKHVVVYEIRNELGYGMRWNMTPRLEFRGFLEAHQLS</sequence>
<dbReference type="EMBL" id="KQ257451">
    <property type="protein sequence ID" value="KND03716.1"/>
    <property type="molecule type" value="Genomic_DNA"/>
</dbReference>
<evidence type="ECO:0000313" key="1">
    <source>
        <dbReference type="EMBL" id="KND03716.1"/>
    </source>
</evidence>
<gene>
    <name evidence="1" type="ORF">SPPG_01178</name>
</gene>
<proteinExistence type="predicted"/>
<dbReference type="AlphaFoldDB" id="A0A0L0HQQ3"/>
<dbReference type="VEuPathDB" id="FungiDB:SPPG_01178"/>
<evidence type="ECO:0000313" key="2">
    <source>
        <dbReference type="Proteomes" id="UP000053201"/>
    </source>
</evidence>
<dbReference type="RefSeq" id="XP_016611755.1">
    <property type="nucleotide sequence ID" value="XM_016749504.1"/>
</dbReference>
<accession>A0A0L0HQQ3</accession>
<dbReference type="Proteomes" id="UP000053201">
    <property type="component" value="Unassembled WGS sequence"/>
</dbReference>
<dbReference type="OrthoDB" id="112749at2759"/>
<reference evidence="1 2" key="1">
    <citation type="submission" date="2009-08" db="EMBL/GenBank/DDBJ databases">
        <title>The Genome Sequence of Spizellomyces punctatus strain DAOM BR117.</title>
        <authorList>
            <consortium name="The Broad Institute Genome Sequencing Platform"/>
            <person name="Russ C."/>
            <person name="Cuomo C."/>
            <person name="Shea T."/>
            <person name="Young S.K."/>
            <person name="Zeng Q."/>
            <person name="Koehrsen M."/>
            <person name="Haas B."/>
            <person name="Borodovsky M."/>
            <person name="Guigo R."/>
            <person name="Alvarado L."/>
            <person name="Berlin A."/>
            <person name="Bochicchio J."/>
            <person name="Borenstein D."/>
            <person name="Chapman S."/>
            <person name="Chen Z."/>
            <person name="Engels R."/>
            <person name="Freedman E."/>
            <person name="Gellesch M."/>
            <person name="Goldberg J."/>
            <person name="Griggs A."/>
            <person name="Gujja S."/>
            <person name="Heiman D."/>
            <person name="Hepburn T."/>
            <person name="Howarth C."/>
            <person name="Jen D."/>
            <person name="Larson L."/>
            <person name="Lewis B."/>
            <person name="Mehta T."/>
            <person name="Park D."/>
            <person name="Pearson M."/>
            <person name="Roberts A."/>
            <person name="Saif S."/>
            <person name="Shenoy N."/>
            <person name="Sisk P."/>
            <person name="Stolte C."/>
            <person name="Sykes S."/>
            <person name="Thomson T."/>
            <person name="Walk T."/>
            <person name="White J."/>
            <person name="Yandava C."/>
            <person name="Burger G."/>
            <person name="Gray M.W."/>
            <person name="Holland P.W.H."/>
            <person name="King N."/>
            <person name="Lang F.B.F."/>
            <person name="Roger A.J."/>
            <person name="Ruiz-Trillo I."/>
            <person name="Lander E."/>
            <person name="Nusbaum C."/>
        </authorList>
    </citation>
    <scope>NUCLEOTIDE SEQUENCE [LARGE SCALE GENOMIC DNA]</scope>
    <source>
        <strain evidence="1 2">DAOM BR117</strain>
    </source>
</reference>
<keyword evidence="2" id="KW-1185">Reference proteome</keyword>
<name>A0A0L0HQQ3_SPIPD</name>
<protein>
    <submittedName>
        <fullName evidence="1">Uncharacterized protein</fullName>
    </submittedName>
</protein>
<dbReference type="PANTHER" id="PTHR34204">
    <property type="entry name" value="RNA-BINDING ASCH DOMAIN PROTEIN"/>
    <property type="match status" value="1"/>
</dbReference>
<organism evidence="1 2">
    <name type="scientific">Spizellomyces punctatus (strain DAOM BR117)</name>
    <dbReference type="NCBI Taxonomy" id="645134"/>
    <lineage>
        <taxon>Eukaryota</taxon>
        <taxon>Fungi</taxon>
        <taxon>Fungi incertae sedis</taxon>
        <taxon>Chytridiomycota</taxon>
        <taxon>Chytridiomycota incertae sedis</taxon>
        <taxon>Chytridiomycetes</taxon>
        <taxon>Spizellomycetales</taxon>
        <taxon>Spizellomycetaceae</taxon>
        <taxon>Spizellomyces</taxon>
    </lineage>
</organism>
<dbReference type="OMA" id="VAVYEIR"/>